<evidence type="ECO:0000313" key="2">
    <source>
        <dbReference type="Proteomes" id="UP001596207"/>
    </source>
</evidence>
<comment type="caution">
    <text evidence="1">The sequence shown here is derived from an EMBL/GenBank/DDBJ whole genome shotgun (WGS) entry which is preliminary data.</text>
</comment>
<sequence length="94" mass="10340">MTKKITISLPDELAARLAEESNVSAYVAEALRRRIAGERTREILRKSGFAVTEAGVARAHAEIEQLKAGITPELREQSAQLKTDILAARAKARR</sequence>
<dbReference type="EMBL" id="JBHSQQ010000148">
    <property type="protein sequence ID" value="MFC5943986.1"/>
    <property type="molecule type" value="Genomic_DNA"/>
</dbReference>
<protein>
    <recommendedName>
        <fullName evidence="3">Ribbon-helix-helix protein, copG family</fullName>
    </recommendedName>
</protein>
<name>A0ABW1HR41_9ACTN</name>
<dbReference type="RefSeq" id="WP_353900858.1">
    <property type="nucleotide sequence ID" value="NZ_CP158970.1"/>
</dbReference>
<evidence type="ECO:0008006" key="3">
    <source>
        <dbReference type="Google" id="ProtNLM"/>
    </source>
</evidence>
<reference evidence="2" key="1">
    <citation type="journal article" date="2019" name="Int. J. Syst. Evol. Microbiol.">
        <title>The Global Catalogue of Microorganisms (GCM) 10K type strain sequencing project: providing services to taxonomists for standard genome sequencing and annotation.</title>
        <authorList>
            <consortium name="The Broad Institute Genomics Platform"/>
            <consortium name="The Broad Institute Genome Sequencing Center for Infectious Disease"/>
            <person name="Wu L."/>
            <person name="Ma J."/>
        </authorList>
    </citation>
    <scope>NUCLEOTIDE SEQUENCE [LARGE SCALE GENOMIC DNA]</scope>
    <source>
        <strain evidence="2">CGMCC 4.7173</strain>
    </source>
</reference>
<evidence type="ECO:0000313" key="1">
    <source>
        <dbReference type="EMBL" id="MFC5943986.1"/>
    </source>
</evidence>
<proteinExistence type="predicted"/>
<organism evidence="1 2">
    <name type="scientific">Micromonospora harpali</name>
    <dbReference type="NCBI Taxonomy" id="1490225"/>
    <lineage>
        <taxon>Bacteria</taxon>
        <taxon>Bacillati</taxon>
        <taxon>Actinomycetota</taxon>
        <taxon>Actinomycetes</taxon>
        <taxon>Micromonosporales</taxon>
        <taxon>Micromonosporaceae</taxon>
        <taxon>Micromonospora</taxon>
    </lineage>
</organism>
<keyword evidence="2" id="KW-1185">Reference proteome</keyword>
<dbReference type="Proteomes" id="UP001596207">
    <property type="component" value="Unassembled WGS sequence"/>
</dbReference>
<gene>
    <name evidence="1" type="ORF">ACFPZ4_21215</name>
</gene>
<accession>A0ABW1HR41</accession>